<feature type="transmembrane region" description="Helical" evidence="9">
    <location>
        <begin position="171"/>
        <end position="189"/>
    </location>
</feature>
<sequence length="365" mass="38528">MAFNFAQWGNDLYTGQRSYPIIQRRGVWFSIVGLFAAASVLIILLQGGLTLGIDFRGGSEFTVSGASTTDELLAEEAVHSVSPGQEVLTSQVGENAIRVQTAQLTDKTELNDVRDALAEAYGVQASEVTSGFIGPTWGASVSMKALWGTVVFVLAAVAFMALYFRAWRMAVAGMIAVLLDIVVSAGVYAVVGWEVTPSTIIGFLTILGFSLYDKVVVFDKVRENTSTVLDQSRSTYAERANLAVNQTFVRSINTSVVALLPVAGILFVGAFLLGAGTLKDLSLSLFVGIIAGAASSIFLAPPLDVVLRMGDKKIKEHTEKVLAAREGLAGEGASEAALAAAAAGTAQLIPGGHQGQAAQPRRKRR</sequence>
<evidence type="ECO:0000256" key="3">
    <source>
        <dbReference type="ARBA" id="ARBA00022475"/>
    </source>
</evidence>
<evidence type="ECO:0000259" key="10">
    <source>
        <dbReference type="Pfam" id="PF02355"/>
    </source>
</evidence>
<organism evidence="11 12">
    <name type="scientific">Myceligenerans crystallogenes</name>
    <dbReference type="NCBI Taxonomy" id="316335"/>
    <lineage>
        <taxon>Bacteria</taxon>
        <taxon>Bacillati</taxon>
        <taxon>Actinomycetota</taxon>
        <taxon>Actinomycetes</taxon>
        <taxon>Micrococcales</taxon>
        <taxon>Promicromonosporaceae</taxon>
        <taxon>Myceligenerans</taxon>
    </lineage>
</organism>
<gene>
    <name evidence="9 11" type="primary">secF</name>
    <name evidence="11" type="ORF">GCM10009751_32940</name>
</gene>
<evidence type="ECO:0000256" key="6">
    <source>
        <dbReference type="ARBA" id="ARBA00022989"/>
    </source>
</evidence>
<feature type="domain" description="Protein export membrane protein SecD/SecF C-terminal" evidence="10">
    <location>
        <begin position="119"/>
        <end position="307"/>
    </location>
</feature>
<keyword evidence="2 9" id="KW-0813">Transport</keyword>
<dbReference type="InterPro" id="IPR048634">
    <property type="entry name" value="SecD_SecF_C"/>
</dbReference>
<protein>
    <recommendedName>
        <fullName evidence="9">Protein-export membrane protein SecF</fullName>
    </recommendedName>
</protein>
<evidence type="ECO:0000313" key="11">
    <source>
        <dbReference type="EMBL" id="GAA1871205.1"/>
    </source>
</evidence>
<keyword evidence="12" id="KW-1185">Reference proteome</keyword>
<dbReference type="EMBL" id="BAAANL010000007">
    <property type="protein sequence ID" value="GAA1871205.1"/>
    <property type="molecule type" value="Genomic_DNA"/>
</dbReference>
<dbReference type="InterPro" id="IPR022813">
    <property type="entry name" value="SecD/SecF_arch_bac"/>
</dbReference>
<evidence type="ECO:0000313" key="12">
    <source>
        <dbReference type="Proteomes" id="UP001501094"/>
    </source>
</evidence>
<dbReference type="Pfam" id="PF07549">
    <property type="entry name" value="Sec_GG"/>
    <property type="match status" value="1"/>
</dbReference>
<dbReference type="InterPro" id="IPR005665">
    <property type="entry name" value="SecF_bac"/>
</dbReference>
<keyword evidence="4 9" id="KW-0812">Transmembrane</keyword>
<dbReference type="Gene3D" id="1.20.1640.10">
    <property type="entry name" value="Multidrug efflux transporter AcrB transmembrane domain"/>
    <property type="match status" value="1"/>
</dbReference>
<name>A0ABN2NJG1_9MICO</name>
<dbReference type="PANTHER" id="PTHR30081">
    <property type="entry name" value="PROTEIN-EXPORT MEMBRANE PROTEIN SEC"/>
    <property type="match status" value="1"/>
</dbReference>
<dbReference type="SUPFAM" id="SSF82866">
    <property type="entry name" value="Multidrug efflux transporter AcrB transmembrane domain"/>
    <property type="match status" value="1"/>
</dbReference>
<dbReference type="InterPro" id="IPR022646">
    <property type="entry name" value="SecD/SecF_CS"/>
</dbReference>
<keyword evidence="5 9" id="KW-0653">Protein transport</keyword>
<evidence type="ECO:0000256" key="2">
    <source>
        <dbReference type="ARBA" id="ARBA00022448"/>
    </source>
</evidence>
<feature type="transmembrane region" description="Helical" evidence="9">
    <location>
        <begin position="27"/>
        <end position="49"/>
    </location>
</feature>
<evidence type="ECO:0000256" key="8">
    <source>
        <dbReference type="ARBA" id="ARBA00023136"/>
    </source>
</evidence>
<proteinExistence type="inferred from homology"/>
<evidence type="ECO:0000256" key="9">
    <source>
        <dbReference type="HAMAP-Rule" id="MF_01464"/>
    </source>
</evidence>
<evidence type="ECO:0000256" key="4">
    <source>
        <dbReference type="ARBA" id="ARBA00022692"/>
    </source>
</evidence>
<keyword evidence="8 9" id="KW-0472">Membrane</keyword>
<feature type="transmembrane region" description="Helical" evidence="9">
    <location>
        <begin position="256"/>
        <end position="275"/>
    </location>
</feature>
<comment type="subcellular location">
    <subcellularLocation>
        <location evidence="1 9">Cell membrane</location>
        <topology evidence="1 9">Multi-pass membrane protein</topology>
    </subcellularLocation>
</comment>
<keyword evidence="3 9" id="KW-1003">Cell membrane</keyword>
<dbReference type="HAMAP" id="MF_01464_B">
    <property type="entry name" value="SecF_B"/>
    <property type="match status" value="1"/>
</dbReference>
<dbReference type="Pfam" id="PF02355">
    <property type="entry name" value="SecD_SecF_C"/>
    <property type="match status" value="1"/>
</dbReference>
<comment type="subunit">
    <text evidence="9">Forms a complex with SecD. Part of the essential Sec protein translocation apparatus which comprises SecA, SecYEG and auxiliary proteins SecDF. Other proteins may also be involved.</text>
</comment>
<comment type="caution">
    <text evidence="11">The sequence shown here is derived from an EMBL/GenBank/DDBJ whole genome shotgun (WGS) entry which is preliminary data.</text>
</comment>
<keyword evidence="7 9" id="KW-0811">Translocation</keyword>
<dbReference type="PRINTS" id="PR01755">
    <property type="entry name" value="SECFTRNLCASE"/>
</dbReference>
<comment type="function">
    <text evidence="9">Part of the Sec protein translocase complex. Interacts with the SecYEG preprotein conducting channel. SecDF uses the proton motive force (PMF) to complete protein translocation after the ATP-dependent function of SecA.</text>
</comment>
<dbReference type="Proteomes" id="UP001501094">
    <property type="component" value="Unassembled WGS sequence"/>
</dbReference>
<keyword evidence="6 9" id="KW-1133">Transmembrane helix</keyword>
<dbReference type="RefSeq" id="WP_344105010.1">
    <property type="nucleotide sequence ID" value="NZ_BAAANL010000007.1"/>
</dbReference>
<evidence type="ECO:0000256" key="5">
    <source>
        <dbReference type="ARBA" id="ARBA00022927"/>
    </source>
</evidence>
<feature type="transmembrane region" description="Helical" evidence="9">
    <location>
        <begin position="281"/>
        <end position="307"/>
    </location>
</feature>
<reference evidence="11 12" key="1">
    <citation type="journal article" date="2019" name="Int. J. Syst. Evol. Microbiol.">
        <title>The Global Catalogue of Microorganisms (GCM) 10K type strain sequencing project: providing services to taxonomists for standard genome sequencing and annotation.</title>
        <authorList>
            <consortium name="The Broad Institute Genomics Platform"/>
            <consortium name="The Broad Institute Genome Sequencing Center for Infectious Disease"/>
            <person name="Wu L."/>
            <person name="Ma J."/>
        </authorList>
    </citation>
    <scope>NUCLEOTIDE SEQUENCE [LARGE SCALE GENOMIC DNA]</scope>
    <source>
        <strain evidence="11 12">JCM 14326</strain>
    </source>
</reference>
<feature type="transmembrane region" description="Helical" evidence="9">
    <location>
        <begin position="195"/>
        <end position="212"/>
    </location>
</feature>
<dbReference type="PANTHER" id="PTHR30081:SF8">
    <property type="entry name" value="PROTEIN TRANSLOCASE SUBUNIT SECF"/>
    <property type="match status" value="1"/>
</dbReference>
<evidence type="ECO:0000256" key="7">
    <source>
        <dbReference type="ARBA" id="ARBA00023010"/>
    </source>
</evidence>
<comment type="similarity">
    <text evidence="9">Belongs to the SecD/SecF family. SecF subfamily.</text>
</comment>
<accession>A0ABN2NJG1</accession>
<feature type="transmembrane region" description="Helical" evidence="9">
    <location>
        <begin position="145"/>
        <end position="164"/>
    </location>
</feature>
<dbReference type="NCBIfam" id="TIGR00966">
    <property type="entry name" value="transloc_SecF"/>
    <property type="match status" value="1"/>
</dbReference>
<evidence type="ECO:0000256" key="1">
    <source>
        <dbReference type="ARBA" id="ARBA00004651"/>
    </source>
</evidence>
<dbReference type="InterPro" id="IPR022645">
    <property type="entry name" value="SecD/SecF_bac"/>
</dbReference>